<gene>
    <name evidence="1" type="ORF">SS50377_15646</name>
    <name evidence="2" type="ORF">SS50377_24758</name>
</gene>
<organism evidence="1">
    <name type="scientific">Spironucleus salmonicida</name>
    <dbReference type="NCBI Taxonomy" id="348837"/>
    <lineage>
        <taxon>Eukaryota</taxon>
        <taxon>Metamonada</taxon>
        <taxon>Diplomonadida</taxon>
        <taxon>Hexamitidae</taxon>
        <taxon>Hexamitinae</taxon>
        <taxon>Spironucleus</taxon>
    </lineage>
</organism>
<evidence type="ECO:0000313" key="3">
    <source>
        <dbReference type="Proteomes" id="UP000018208"/>
    </source>
</evidence>
<dbReference type="EMBL" id="KI546115">
    <property type="protein sequence ID" value="EST44639.1"/>
    <property type="molecule type" value="Genomic_DNA"/>
</dbReference>
<proteinExistence type="predicted"/>
<dbReference type="VEuPathDB" id="GiardiaDB:SS50377_24758"/>
<dbReference type="AlphaFoldDB" id="V6LV08"/>
<accession>V6LV08</accession>
<reference evidence="2" key="2">
    <citation type="submission" date="2020-12" db="EMBL/GenBank/DDBJ databases">
        <title>New Spironucleus salmonicida genome in near-complete chromosomes.</title>
        <authorList>
            <person name="Xu F."/>
            <person name="Kurt Z."/>
            <person name="Jimenez-Gonzalez A."/>
            <person name="Astvaldsson A."/>
            <person name="Andersson J.O."/>
            <person name="Svard S.G."/>
        </authorList>
    </citation>
    <scope>NUCLEOTIDE SEQUENCE</scope>
    <source>
        <strain evidence="2">ATCC 50377</strain>
    </source>
</reference>
<evidence type="ECO:0000313" key="1">
    <source>
        <dbReference type="EMBL" id="EST44639.1"/>
    </source>
</evidence>
<protein>
    <submittedName>
        <fullName evidence="1">Uncharacterized protein</fullName>
    </submittedName>
</protein>
<sequence>MQNSKISDVTLIQQSNIILGILDQCFSIMPQQYINQLTNFLKEIRQLYALSIAKGQKRESLIQWHQKLVNQYPIMLKAIQSIGNIVSLLCNEFIKIQPLLIQFIPQKTENDYTRMKQSAQLGKSIFFSQTNLQQSKQIQNITQIPMQTQPSQQNIQQSQQTIPTISNDKELAKTVIRQLVVGNKMKISELKNVLSEQQLTDQFFATTGIQISQSIKKEVGRLIGCDI</sequence>
<name>V6LV08_9EUKA</name>
<evidence type="ECO:0000313" key="2">
    <source>
        <dbReference type="EMBL" id="KAH0572647.1"/>
    </source>
</evidence>
<dbReference type="Proteomes" id="UP000018208">
    <property type="component" value="Unassembled WGS sequence"/>
</dbReference>
<reference evidence="1 2" key="1">
    <citation type="journal article" date="2014" name="PLoS Genet.">
        <title>The Genome of Spironucleus salmonicida Highlights a Fish Pathogen Adapted to Fluctuating Environments.</title>
        <authorList>
            <person name="Xu F."/>
            <person name="Jerlstrom-Hultqvist J."/>
            <person name="Einarsson E."/>
            <person name="Astvaldsson A."/>
            <person name="Svard S.G."/>
            <person name="Andersson J.O."/>
        </authorList>
    </citation>
    <scope>NUCLEOTIDE SEQUENCE</scope>
    <source>
        <strain evidence="2">ATCC 50377</strain>
    </source>
</reference>
<dbReference type="EMBL" id="AUWU02000005">
    <property type="protein sequence ID" value="KAH0572647.1"/>
    <property type="molecule type" value="Genomic_DNA"/>
</dbReference>
<keyword evidence="3" id="KW-1185">Reference proteome</keyword>